<dbReference type="InterPro" id="IPR004089">
    <property type="entry name" value="MCPsignal_dom"/>
</dbReference>
<keyword evidence="5" id="KW-0812">Transmembrane</keyword>
<keyword evidence="5" id="KW-1133">Transmembrane helix</keyword>
<dbReference type="PROSITE" id="PS50111">
    <property type="entry name" value="CHEMOTAXIS_TRANSDUC_2"/>
    <property type="match status" value="1"/>
</dbReference>
<comment type="similarity">
    <text evidence="2">Belongs to the methyl-accepting chemotaxis (MCP) protein family.</text>
</comment>
<dbReference type="EMBL" id="JAGFNZ010000004">
    <property type="protein sequence ID" value="MBW7573387.1"/>
    <property type="molecule type" value="Genomic_DNA"/>
</dbReference>
<accession>A0ABS7DQ37</accession>
<keyword evidence="3" id="KW-0807">Transducer</keyword>
<evidence type="ECO:0000259" key="6">
    <source>
        <dbReference type="PROSITE" id="PS50111"/>
    </source>
</evidence>
<evidence type="ECO:0000256" key="1">
    <source>
        <dbReference type="ARBA" id="ARBA00022500"/>
    </source>
</evidence>
<dbReference type="Gene3D" id="3.30.450.20">
    <property type="entry name" value="PAS domain"/>
    <property type="match status" value="1"/>
</dbReference>
<feature type="domain" description="HAMP" evidence="7">
    <location>
        <begin position="73"/>
        <end position="126"/>
    </location>
</feature>
<dbReference type="InterPro" id="IPR003660">
    <property type="entry name" value="HAMP_dom"/>
</dbReference>
<evidence type="ECO:0000256" key="5">
    <source>
        <dbReference type="SAM" id="Phobius"/>
    </source>
</evidence>
<name>A0ABS7DQ37_9FIRM</name>
<dbReference type="Gene3D" id="6.10.340.10">
    <property type="match status" value="1"/>
</dbReference>
<reference evidence="8 9" key="1">
    <citation type="submission" date="2021-03" db="EMBL/GenBank/DDBJ databases">
        <title>Caproiciproducens sp. nov. isolated from feces of cow.</title>
        <authorList>
            <person name="Choi J.-Y."/>
        </authorList>
    </citation>
    <scope>NUCLEOTIDE SEQUENCE [LARGE SCALE GENOMIC DNA]</scope>
    <source>
        <strain evidence="8 9">AGMB10547</strain>
    </source>
</reference>
<dbReference type="Pfam" id="PF00672">
    <property type="entry name" value="HAMP"/>
    <property type="match status" value="1"/>
</dbReference>
<evidence type="ECO:0000313" key="8">
    <source>
        <dbReference type="EMBL" id="MBW7573387.1"/>
    </source>
</evidence>
<feature type="transmembrane region" description="Helical" evidence="5">
    <location>
        <begin position="47"/>
        <end position="69"/>
    </location>
</feature>
<dbReference type="SMART" id="SM00304">
    <property type="entry name" value="HAMP"/>
    <property type="match status" value="2"/>
</dbReference>
<dbReference type="InterPro" id="IPR051310">
    <property type="entry name" value="MCP_chemotaxis"/>
</dbReference>
<proteinExistence type="inferred from homology"/>
<dbReference type="Pfam" id="PF00015">
    <property type="entry name" value="MCPsignal"/>
    <property type="match status" value="1"/>
</dbReference>
<dbReference type="Gene3D" id="1.10.287.950">
    <property type="entry name" value="Methyl-accepting chemotaxis protein"/>
    <property type="match status" value="1"/>
</dbReference>
<comment type="caution">
    <text evidence="8">The sequence shown here is derived from an EMBL/GenBank/DDBJ whole genome shotgun (WGS) entry which is preliminary data.</text>
</comment>
<dbReference type="SUPFAM" id="SSF58104">
    <property type="entry name" value="Methyl-accepting chemotaxis protein (MCP) signaling domain"/>
    <property type="match status" value="1"/>
</dbReference>
<evidence type="ECO:0000256" key="2">
    <source>
        <dbReference type="ARBA" id="ARBA00029447"/>
    </source>
</evidence>
<keyword evidence="5" id="KW-0472">Membrane</keyword>
<dbReference type="PANTHER" id="PTHR43531:SF11">
    <property type="entry name" value="METHYL-ACCEPTING CHEMOTAXIS PROTEIN 3"/>
    <property type="match status" value="1"/>
</dbReference>
<evidence type="ECO:0000313" key="9">
    <source>
        <dbReference type="Proteomes" id="UP000719942"/>
    </source>
</evidence>
<dbReference type="SMART" id="SM00283">
    <property type="entry name" value="MA"/>
    <property type="match status" value="1"/>
</dbReference>
<feature type="domain" description="Methyl-accepting transducer" evidence="6">
    <location>
        <begin position="176"/>
        <end position="405"/>
    </location>
</feature>
<protein>
    <submittedName>
        <fullName evidence="8">HAMP domain-containing protein</fullName>
    </submittedName>
</protein>
<evidence type="ECO:0000259" key="7">
    <source>
        <dbReference type="PROSITE" id="PS50885"/>
    </source>
</evidence>
<evidence type="ECO:0000256" key="3">
    <source>
        <dbReference type="PROSITE-ProRule" id="PRU00284"/>
    </source>
</evidence>
<feature type="region of interest" description="Disordered" evidence="4">
    <location>
        <begin position="424"/>
        <end position="454"/>
    </location>
</feature>
<keyword evidence="1" id="KW-0145">Chemotaxis</keyword>
<evidence type="ECO:0000256" key="4">
    <source>
        <dbReference type="SAM" id="MobiDB-lite"/>
    </source>
</evidence>
<dbReference type="Proteomes" id="UP000719942">
    <property type="component" value="Unassembled WGS sequence"/>
</dbReference>
<organism evidence="8 9">
    <name type="scientific">Caproiciproducens faecalis</name>
    <dbReference type="NCBI Taxonomy" id="2820301"/>
    <lineage>
        <taxon>Bacteria</taxon>
        <taxon>Bacillati</taxon>
        <taxon>Bacillota</taxon>
        <taxon>Clostridia</taxon>
        <taxon>Eubacteriales</taxon>
        <taxon>Acutalibacteraceae</taxon>
        <taxon>Caproiciproducens</taxon>
    </lineage>
</organism>
<dbReference type="PANTHER" id="PTHR43531">
    <property type="entry name" value="PROTEIN ICFG"/>
    <property type="match status" value="1"/>
</dbReference>
<sequence>MISGSSGSVTVSLNGKKQLVAYAPIRDTDGWSMAVCANVNEMMSSCYFAVAIIAGLMILFIFLSILIAFRIAAPIAKPVESLVQRIEKLSEGDLHSEVPVINTRNEIGTLAETFSATIDTLTGYIGEIAVVLDSLSMGDCTIQVMEDYKGDFVSIKTSLNAIIDNMNNTYSDINRSADQVANGSSQVSSAAQALSQGATEQASSIQQLSASITEIAGEVNKNANNSRLASQLSLDASSEVEAGNEHMQKMVEAMAEITETSKEIEKIIKTIEDIAFQTNILALNAAVEAARAGAAGKGFAVVADEVRNLASKSAEAAKNTTSLIESSIKAVENGTKIADETAKSLNRIIDGAKKTTDLIGEISKSSEGQASSINQITLGIDQISAVVQTNSATAEESAATSEEMSGQAQKLKELLSFLKLKDSAGNVSDDKDEGDRPSQYAAESVPESGQNSKY</sequence>
<keyword evidence="9" id="KW-1185">Reference proteome</keyword>
<gene>
    <name evidence="8" type="ORF">J5W02_11260</name>
</gene>
<dbReference type="PROSITE" id="PS50885">
    <property type="entry name" value="HAMP"/>
    <property type="match status" value="1"/>
</dbReference>
<dbReference type="CDD" id="cd06225">
    <property type="entry name" value="HAMP"/>
    <property type="match status" value="1"/>
</dbReference>